<evidence type="ECO:0000313" key="2">
    <source>
        <dbReference type="EMBL" id="RKU40899.1"/>
    </source>
</evidence>
<dbReference type="EMBL" id="QVQW01000088">
    <property type="protein sequence ID" value="RKU40899.1"/>
    <property type="molecule type" value="Genomic_DNA"/>
</dbReference>
<organism evidence="2 3">
    <name type="scientific">Coniochaeta pulveracea</name>
    <dbReference type="NCBI Taxonomy" id="177199"/>
    <lineage>
        <taxon>Eukaryota</taxon>
        <taxon>Fungi</taxon>
        <taxon>Dikarya</taxon>
        <taxon>Ascomycota</taxon>
        <taxon>Pezizomycotina</taxon>
        <taxon>Sordariomycetes</taxon>
        <taxon>Sordariomycetidae</taxon>
        <taxon>Coniochaetales</taxon>
        <taxon>Coniochaetaceae</taxon>
        <taxon>Coniochaeta</taxon>
    </lineage>
</organism>
<sequence length="194" mass="21627">MAPSVDSLSWGNGQGPSGADNFLQNFEEDMIQHASTDLLARKDKFRAQTSRDIYSIVMPELVSLEDQLRKPWDEGSDLFNQKLVKLCGEERAKALIDSNGADRLPAILQMFDAFIHDLASACGVYPQDQSRPPREAVARRSSSSTTDGHSQHHMTSSAPMLDQYDPQWLPSPATDAGPPASLTRRERRQMKRLT</sequence>
<dbReference type="AlphaFoldDB" id="A0A420XZF2"/>
<feature type="region of interest" description="Disordered" evidence="1">
    <location>
        <begin position="125"/>
        <end position="194"/>
    </location>
</feature>
<protein>
    <submittedName>
        <fullName evidence="2">Uncharacterized protein</fullName>
    </submittedName>
</protein>
<feature type="compositionally biased region" description="Polar residues" evidence="1">
    <location>
        <begin position="1"/>
        <end position="11"/>
    </location>
</feature>
<accession>A0A420XZF2</accession>
<evidence type="ECO:0000313" key="3">
    <source>
        <dbReference type="Proteomes" id="UP000275385"/>
    </source>
</evidence>
<proteinExistence type="predicted"/>
<comment type="caution">
    <text evidence="2">The sequence shown here is derived from an EMBL/GenBank/DDBJ whole genome shotgun (WGS) entry which is preliminary data.</text>
</comment>
<evidence type="ECO:0000256" key="1">
    <source>
        <dbReference type="SAM" id="MobiDB-lite"/>
    </source>
</evidence>
<gene>
    <name evidence="2" type="ORF">DL546_003324</name>
</gene>
<reference evidence="2 3" key="1">
    <citation type="submission" date="2018-08" db="EMBL/GenBank/DDBJ databases">
        <title>Draft genome of the lignicolous fungus Coniochaeta pulveracea.</title>
        <authorList>
            <person name="Borstlap C.J."/>
            <person name="De Witt R.N."/>
            <person name="Botha A."/>
            <person name="Volschenk H."/>
        </authorList>
    </citation>
    <scope>NUCLEOTIDE SEQUENCE [LARGE SCALE GENOMIC DNA]</scope>
    <source>
        <strain evidence="2 3">CAB683</strain>
    </source>
</reference>
<keyword evidence="3" id="KW-1185">Reference proteome</keyword>
<feature type="region of interest" description="Disordered" evidence="1">
    <location>
        <begin position="1"/>
        <end position="22"/>
    </location>
</feature>
<name>A0A420XZF2_9PEZI</name>
<dbReference type="Proteomes" id="UP000275385">
    <property type="component" value="Unassembled WGS sequence"/>
</dbReference>
<feature type="compositionally biased region" description="Polar residues" evidence="1">
    <location>
        <begin position="140"/>
        <end position="158"/>
    </location>
</feature>
<feature type="compositionally biased region" description="Basic residues" evidence="1">
    <location>
        <begin position="185"/>
        <end position="194"/>
    </location>
</feature>